<keyword evidence="2" id="KW-0964">Secreted</keyword>
<dbReference type="SMART" id="SM00747">
    <property type="entry name" value="CFEM"/>
    <property type="match status" value="1"/>
</dbReference>
<dbReference type="GO" id="GO:0005576">
    <property type="term" value="C:extracellular region"/>
    <property type="evidence" value="ECO:0007669"/>
    <property type="project" value="UniProtKB-SubCell"/>
</dbReference>
<feature type="domain" description="CFEM" evidence="7">
    <location>
        <begin position="1"/>
        <end position="110"/>
    </location>
</feature>
<dbReference type="InterPro" id="IPR008427">
    <property type="entry name" value="Extracellular_membr_CFEM_dom"/>
</dbReference>
<keyword evidence="4" id="KW-1015">Disulfide bond</keyword>
<accession>A0A0D0AFE1</accession>
<evidence type="ECO:0000256" key="5">
    <source>
        <dbReference type="SAM" id="MobiDB-lite"/>
    </source>
</evidence>
<evidence type="ECO:0000256" key="3">
    <source>
        <dbReference type="ARBA" id="ARBA00022729"/>
    </source>
</evidence>
<dbReference type="AlphaFoldDB" id="A0A0D0AFE1"/>
<feature type="signal peptide" evidence="6">
    <location>
        <begin position="1"/>
        <end position="18"/>
    </location>
</feature>
<dbReference type="EMBL" id="KN835303">
    <property type="protein sequence ID" value="KIK40421.1"/>
    <property type="molecule type" value="Genomic_DNA"/>
</dbReference>
<dbReference type="HOGENOM" id="CLU_1526154_0_0_1"/>
<dbReference type="OrthoDB" id="2690996at2759"/>
<sequence length="176" mass="17580">MHCSLVFTFLLAFSFCAAQNFTLPQCAQLCAGTAATAAGCYSYSNATCVCASQPFQSAIQSCFNTSCNTTTQGAAWAYYSNLCTDGSSASSGASTSTFSGSSTTTTVSSTTSTAPGPVTSHTSSTQTSSSLSSVTSVSSTTTSAGQTTTSSSGAIVTDIKMLRGIMAIVVGGALIL</sequence>
<evidence type="ECO:0000313" key="9">
    <source>
        <dbReference type="Proteomes" id="UP000054485"/>
    </source>
</evidence>
<reference evidence="9" key="2">
    <citation type="submission" date="2015-01" db="EMBL/GenBank/DDBJ databases">
        <title>Evolutionary Origins and Diversification of the Mycorrhizal Mutualists.</title>
        <authorList>
            <consortium name="DOE Joint Genome Institute"/>
            <consortium name="Mycorrhizal Genomics Consortium"/>
            <person name="Kohler A."/>
            <person name="Kuo A."/>
            <person name="Nagy L.G."/>
            <person name="Floudas D."/>
            <person name="Copeland A."/>
            <person name="Barry K.W."/>
            <person name="Cichocki N."/>
            <person name="Veneault-Fourrey C."/>
            <person name="LaButti K."/>
            <person name="Lindquist E.A."/>
            <person name="Lipzen A."/>
            <person name="Lundell T."/>
            <person name="Morin E."/>
            <person name="Murat C."/>
            <person name="Riley R."/>
            <person name="Ohm R."/>
            <person name="Sun H."/>
            <person name="Tunlid A."/>
            <person name="Henrissat B."/>
            <person name="Grigoriev I.V."/>
            <person name="Hibbett D.S."/>
            <person name="Martin F."/>
        </authorList>
    </citation>
    <scope>NUCLEOTIDE SEQUENCE [LARGE SCALE GENOMIC DNA]</scope>
    <source>
        <strain evidence="9">UH-Slu-Lm8-n1</strain>
    </source>
</reference>
<comment type="subcellular location">
    <subcellularLocation>
        <location evidence="1">Secreted</location>
    </subcellularLocation>
</comment>
<feature type="chain" id="PRO_5002218691" description="CFEM domain-containing protein" evidence="6">
    <location>
        <begin position="19"/>
        <end position="176"/>
    </location>
</feature>
<evidence type="ECO:0000256" key="2">
    <source>
        <dbReference type="ARBA" id="ARBA00022525"/>
    </source>
</evidence>
<evidence type="ECO:0000256" key="6">
    <source>
        <dbReference type="SAM" id="SignalP"/>
    </source>
</evidence>
<dbReference type="InParanoid" id="A0A0D0AFE1"/>
<dbReference type="STRING" id="930992.A0A0D0AFE1"/>
<keyword evidence="3 6" id="KW-0732">Signal</keyword>
<gene>
    <name evidence="8" type="ORF">CY34DRAFT_269609</name>
</gene>
<keyword evidence="9" id="KW-1185">Reference proteome</keyword>
<feature type="region of interest" description="Disordered" evidence="5">
    <location>
        <begin position="97"/>
        <end position="130"/>
    </location>
</feature>
<organism evidence="8 9">
    <name type="scientific">Suillus luteus UH-Slu-Lm8-n1</name>
    <dbReference type="NCBI Taxonomy" id="930992"/>
    <lineage>
        <taxon>Eukaryota</taxon>
        <taxon>Fungi</taxon>
        <taxon>Dikarya</taxon>
        <taxon>Basidiomycota</taxon>
        <taxon>Agaricomycotina</taxon>
        <taxon>Agaricomycetes</taxon>
        <taxon>Agaricomycetidae</taxon>
        <taxon>Boletales</taxon>
        <taxon>Suillineae</taxon>
        <taxon>Suillaceae</taxon>
        <taxon>Suillus</taxon>
    </lineage>
</organism>
<evidence type="ECO:0000256" key="1">
    <source>
        <dbReference type="ARBA" id="ARBA00004613"/>
    </source>
</evidence>
<dbReference type="PROSITE" id="PS52012">
    <property type="entry name" value="CFEM"/>
    <property type="match status" value="1"/>
</dbReference>
<evidence type="ECO:0000259" key="7">
    <source>
        <dbReference type="PROSITE" id="PS52012"/>
    </source>
</evidence>
<dbReference type="Proteomes" id="UP000054485">
    <property type="component" value="Unassembled WGS sequence"/>
</dbReference>
<reference evidence="8 9" key="1">
    <citation type="submission" date="2014-04" db="EMBL/GenBank/DDBJ databases">
        <authorList>
            <consortium name="DOE Joint Genome Institute"/>
            <person name="Kuo A."/>
            <person name="Ruytinx J."/>
            <person name="Rineau F."/>
            <person name="Colpaert J."/>
            <person name="Kohler A."/>
            <person name="Nagy L.G."/>
            <person name="Floudas D."/>
            <person name="Copeland A."/>
            <person name="Barry K.W."/>
            <person name="Cichocki N."/>
            <person name="Veneault-Fourrey C."/>
            <person name="LaButti K."/>
            <person name="Lindquist E.A."/>
            <person name="Lipzen A."/>
            <person name="Lundell T."/>
            <person name="Morin E."/>
            <person name="Murat C."/>
            <person name="Sun H."/>
            <person name="Tunlid A."/>
            <person name="Henrissat B."/>
            <person name="Grigoriev I.V."/>
            <person name="Hibbett D.S."/>
            <person name="Martin F."/>
            <person name="Nordberg H.P."/>
            <person name="Cantor M.N."/>
            <person name="Hua S.X."/>
        </authorList>
    </citation>
    <scope>NUCLEOTIDE SEQUENCE [LARGE SCALE GENOMIC DNA]</scope>
    <source>
        <strain evidence="8 9">UH-Slu-Lm8-n1</strain>
    </source>
</reference>
<protein>
    <recommendedName>
        <fullName evidence="7">CFEM domain-containing protein</fullName>
    </recommendedName>
</protein>
<evidence type="ECO:0000313" key="8">
    <source>
        <dbReference type="EMBL" id="KIK40421.1"/>
    </source>
</evidence>
<name>A0A0D0AFE1_9AGAM</name>
<evidence type="ECO:0000256" key="4">
    <source>
        <dbReference type="ARBA" id="ARBA00023157"/>
    </source>
</evidence>
<dbReference type="Pfam" id="PF05730">
    <property type="entry name" value="CFEM"/>
    <property type="match status" value="1"/>
</dbReference>
<proteinExistence type="predicted"/>